<evidence type="ECO:0000256" key="5">
    <source>
        <dbReference type="ARBA" id="ARBA00023284"/>
    </source>
</evidence>
<dbReference type="EMBL" id="JAUORK010000022">
    <property type="protein sequence ID" value="MDO6673308.1"/>
    <property type="molecule type" value="Genomic_DNA"/>
</dbReference>
<organism evidence="8 9">
    <name type="scientific">Cobetia amphilecti</name>
    <dbReference type="NCBI Taxonomy" id="1055104"/>
    <lineage>
        <taxon>Bacteria</taxon>
        <taxon>Pseudomonadati</taxon>
        <taxon>Pseudomonadota</taxon>
        <taxon>Gammaproteobacteria</taxon>
        <taxon>Oceanospirillales</taxon>
        <taxon>Halomonadaceae</taxon>
        <taxon>Cobetia</taxon>
    </lineage>
</organism>
<keyword evidence="6" id="KW-1133">Transmembrane helix</keyword>
<comment type="subcellular location">
    <subcellularLocation>
        <location evidence="1">Cell inner membrane</location>
        <topology evidence="1">Single-pass membrane protein</topology>
        <orientation evidence="1">Periplasmic side</orientation>
    </subcellularLocation>
</comment>
<evidence type="ECO:0000256" key="2">
    <source>
        <dbReference type="ARBA" id="ARBA00007758"/>
    </source>
</evidence>
<evidence type="ECO:0000313" key="8">
    <source>
        <dbReference type="EMBL" id="MDO6673308.1"/>
    </source>
</evidence>
<name>A0AAP4U3J5_9GAMM</name>
<dbReference type="SUPFAM" id="SSF52833">
    <property type="entry name" value="Thioredoxin-like"/>
    <property type="match status" value="1"/>
</dbReference>
<dbReference type="InterPro" id="IPR013766">
    <property type="entry name" value="Thioredoxin_domain"/>
</dbReference>
<evidence type="ECO:0000256" key="3">
    <source>
        <dbReference type="ARBA" id="ARBA00022748"/>
    </source>
</evidence>
<keyword evidence="3" id="KW-0201">Cytochrome c-type biogenesis</keyword>
<gene>
    <name evidence="8" type="ORF">Q4535_14430</name>
</gene>
<dbReference type="Proteomes" id="UP001170481">
    <property type="component" value="Unassembled WGS sequence"/>
</dbReference>
<keyword evidence="6" id="KW-0472">Membrane</keyword>
<dbReference type="RefSeq" id="WP_303594971.1">
    <property type="nucleotide sequence ID" value="NZ_JAUORK010000022.1"/>
</dbReference>
<dbReference type="Gene3D" id="3.40.30.10">
    <property type="entry name" value="Glutaredoxin"/>
    <property type="match status" value="1"/>
</dbReference>
<evidence type="ECO:0000256" key="4">
    <source>
        <dbReference type="ARBA" id="ARBA00023157"/>
    </source>
</evidence>
<comment type="similarity">
    <text evidence="2">Belongs to the thioredoxin family. DsbE subfamily.</text>
</comment>
<dbReference type="GO" id="GO:0030288">
    <property type="term" value="C:outer membrane-bounded periplasmic space"/>
    <property type="evidence" value="ECO:0007669"/>
    <property type="project" value="InterPro"/>
</dbReference>
<dbReference type="InterPro" id="IPR017937">
    <property type="entry name" value="Thioredoxin_CS"/>
</dbReference>
<sequence length="192" mass="21378">MNVRRLVLFVPLVVVVGLGAFLYQRLDDDPYARDSALLSRPFPEFSLSTLSDPQARLYASLFKGQVSLVNVWGEWCPTCKHEMPQLLDLASRGVHMVGVDYKDTRAKGRQFLEEFGNPFSVNLFDPDGTLGFDLGVYGAPETFLVDAEGVIRYHHTGYIRPEDVRDVILPTLERIAEPATDAASTPDEEASS</sequence>
<dbReference type="PANTHER" id="PTHR42852">
    <property type="entry name" value="THIOL:DISULFIDE INTERCHANGE PROTEIN DSBE"/>
    <property type="match status" value="1"/>
</dbReference>
<dbReference type="GO" id="GO:0015036">
    <property type="term" value="F:disulfide oxidoreductase activity"/>
    <property type="evidence" value="ECO:0007669"/>
    <property type="project" value="InterPro"/>
</dbReference>
<dbReference type="Pfam" id="PF08534">
    <property type="entry name" value="Redoxin"/>
    <property type="match status" value="1"/>
</dbReference>
<feature type="domain" description="Thioredoxin" evidence="7">
    <location>
        <begin position="36"/>
        <end position="173"/>
    </location>
</feature>
<evidence type="ECO:0000313" key="9">
    <source>
        <dbReference type="Proteomes" id="UP001170481"/>
    </source>
</evidence>
<dbReference type="PROSITE" id="PS51352">
    <property type="entry name" value="THIOREDOXIN_2"/>
    <property type="match status" value="1"/>
</dbReference>
<protein>
    <submittedName>
        <fullName evidence="8">DsbE family thiol:disulfide interchange protein</fullName>
    </submittedName>
</protein>
<evidence type="ECO:0000256" key="6">
    <source>
        <dbReference type="SAM" id="Phobius"/>
    </source>
</evidence>
<accession>A0AAP4U3J5</accession>
<dbReference type="GO" id="GO:0017004">
    <property type="term" value="P:cytochrome complex assembly"/>
    <property type="evidence" value="ECO:0007669"/>
    <property type="project" value="UniProtKB-KW"/>
</dbReference>
<comment type="caution">
    <text evidence="8">The sequence shown here is derived from an EMBL/GenBank/DDBJ whole genome shotgun (WGS) entry which is preliminary data.</text>
</comment>
<dbReference type="PROSITE" id="PS00194">
    <property type="entry name" value="THIOREDOXIN_1"/>
    <property type="match status" value="1"/>
</dbReference>
<dbReference type="InterPro" id="IPR013740">
    <property type="entry name" value="Redoxin"/>
</dbReference>
<proteinExistence type="inferred from homology"/>
<dbReference type="InterPro" id="IPR036249">
    <property type="entry name" value="Thioredoxin-like_sf"/>
</dbReference>
<keyword evidence="4" id="KW-1015">Disulfide bond</keyword>
<evidence type="ECO:0000259" key="7">
    <source>
        <dbReference type="PROSITE" id="PS51352"/>
    </source>
</evidence>
<dbReference type="GO" id="GO:0005886">
    <property type="term" value="C:plasma membrane"/>
    <property type="evidence" value="ECO:0007669"/>
    <property type="project" value="UniProtKB-SubCell"/>
</dbReference>
<feature type="transmembrane region" description="Helical" evidence="6">
    <location>
        <begin position="6"/>
        <end position="23"/>
    </location>
</feature>
<keyword evidence="5" id="KW-0676">Redox-active center</keyword>
<evidence type="ECO:0000256" key="1">
    <source>
        <dbReference type="ARBA" id="ARBA00004383"/>
    </source>
</evidence>
<keyword evidence="6" id="KW-0812">Transmembrane</keyword>
<dbReference type="InterPro" id="IPR004799">
    <property type="entry name" value="Periplasmic_diS_OxRdtase_DsbE"/>
</dbReference>
<reference evidence="8" key="1">
    <citation type="submission" date="2023-07" db="EMBL/GenBank/DDBJ databases">
        <title>Genome content predicts the carbon catabolic preferences of heterotrophic bacteria.</title>
        <authorList>
            <person name="Gralka M."/>
        </authorList>
    </citation>
    <scope>NUCLEOTIDE SEQUENCE</scope>
    <source>
        <strain evidence="8">C2R13</strain>
    </source>
</reference>
<dbReference type="AlphaFoldDB" id="A0AAP4U3J5"/>
<dbReference type="PANTHER" id="PTHR42852:SF6">
    <property type="entry name" value="THIOL:DISULFIDE INTERCHANGE PROTEIN DSBE"/>
    <property type="match status" value="1"/>
</dbReference>
<dbReference type="NCBIfam" id="TIGR00385">
    <property type="entry name" value="dsbE"/>
    <property type="match status" value="1"/>
</dbReference>
<dbReference type="InterPro" id="IPR050553">
    <property type="entry name" value="Thioredoxin_ResA/DsbE_sf"/>
</dbReference>
<dbReference type="CDD" id="cd03010">
    <property type="entry name" value="TlpA_like_DsbE"/>
    <property type="match status" value="1"/>
</dbReference>